<comment type="caution">
    <text evidence="3">The sequence shown here is derived from an EMBL/GenBank/DDBJ whole genome shotgun (WGS) entry which is preliminary data.</text>
</comment>
<gene>
    <name evidence="3" type="ORF">ILEXP_LOCUS14595</name>
</gene>
<accession>A0ABC8RXI5</accession>
<feature type="compositionally biased region" description="Basic and acidic residues" evidence="1">
    <location>
        <begin position="160"/>
        <end position="170"/>
    </location>
</feature>
<feature type="region of interest" description="Disordered" evidence="1">
    <location>
        <begin position="99"/>
        <end position="122"/>
    </location>
</feature>
<proteinExistence type="predicted"/>
<feature type="region of interest" description="Disordered" evidence="1">
    <location>
        <begin position="1"/>
        <end position="23"/>
    </location>
</feature>
<dbReference type="AlphaFoldDB" id="A0ABC8RXI5"/>
<name>A0ABC8RXI5_9AQUA</name>
<keyword evidence="4" id="KW-1185">Reference proteome</keyword>
<evidence type="ECO:0000313" key="4">
    <source>
        <dbReference type="Proteomes" id="UP001642360"/>
    </source>
</evidence>
<feature type="domain" description="HSA" evidence="2">
    <location>
        <begin position="416"/>
        <end position="490"/>
    </location>
</feature>
<dbReference type="InterPro" id="IPR014012">
    <property type="entry name" value="HSA_dom"/>
</dbReference>
<feature type="region of interest" description="Disordered" evidence="1">
    <location>
        <begin position="160"/>
        <end position="184"/>
    </location>
</feature>
<evidence type="ECO:0000259" key="2">
    <source>
        <dbReference type="PROSITE" id="PS51204"/>
    </source>
</evidence>
<dbReference type="Proteomes" id="UP001642360">
    <property type="component" value="Unassembled WGS sequence"/>
</dbReference>
<dbReference type="EMBL" id="CAUOFW020001613">
    <property type="protein sequence ID" value="CAK9146727.1"/>
    <property type="molecule type" value="Genomic_DNA"/>
</dbReference>
<evidence type="ECO:0000256" key="1">
    <source>
        <dbReference type="SAM" id="MobiDB-lite"/>
    </source>
</evidence>
<sequence length="600" mass="69252">MLRSAAPRDTGKSPISQAPTSGMPFKEQHLKQLRAQCLVFLAFRNGLMPKKLHLEIALGNFFPKEDGPPKELIDNRGKDQYINEVGSIPEVTVPFGRLDNASETDRRIPPGPSPTGMLAEGNLSKEAENTNMMEDKNDQPYGLSEPTEERNHLLARRKLEDEARTQETSESRAYAVKGPQTDSKSRGIAVINQGNDLDSHHGQTGMANRASPIVGIVEDGKDNTPLRSQTIDDGYIQGNRHGDVYLPSIPLREHWNPMPGVDGQHHPVIPIKDSSVLLKNGQQALETDREEEDISVSNQMLPSPKYTTSEKWILEQQKRKHLTERNWVVKQQKTEQRIGACSDKLKENVSSSEDISAKTKSVIELKKLQLLELQRRLRSCILNDFFKPIATEMDRLKSIKKHRMGRRSKHVEKFEQRMKEERQKRIRERQKEFFGEVEVHRERLEDVFKMKRERWKGFNKYIKEFHKRKERIHREKIDRIQREKINLLKINDVEGYLRMVQDAKSDRVKQLLKETEKYLQKLGSKLQDAKVVARQFETGMDENRTAGTVEKSDIAIENEDDIDQAKHYLESNEKYYLMAHSIKENVAEQPTCLVSGKLRE</sequence>
<reference evidence="3 4" key="1">
    <citation type="submission" date="2024-02" db="EMBL/GenBank/DDBJ databases">
        <authorList>
            <person name="Vignale AGUSTIN F."/>
            <person name="Sosa J E."/>
            <person name="Modenutti C."/>
        </authorList>
    </citation>
    <scope>NUCLEOTIDE SEQUENCE [LARGE SCALE GENOMIC DNA]</scope>
</reference>
<organism evidence="3 4">
    <name type="scientific">Ilex paraguariensis</name>
    <name type="common">yerba mate</name>
    <dbReference type="NCBI Taxonomy" id="185542"/>
    <lineage>
        <taxon>Eukaryota</taxon>
        <taxon>Viridiplantae</taxon>
        <taxon>Streptophyta</taxon>
        <taxon>Embryophyta</taxon>
        <taxon>Tracheophyta</taxon>
        <taxon>Spermatophyta</taxon>
        <taxon>Magnoliopsida</taxon>
        <taxon>eudicotyledons</taxon>
        <taxon>Gunneridae</taxon>
        <taxon>Pentapetalae</taxon>
        <taxon>asterids</taxon>
        <taxon>campanulids</taxon>
        <taxon>Aquifoliales</taxon>
        <taxon>Aquifoliaceae</taxon>
        <taxon>Ilex</taxon>
    </lineage>
</organism>
<protein>
    <recommendedName>
        <fullName evidence="2">HSA domain-containing protein</fullName>
    </recommendedName>
</protein>
<dbReference type="PROSITE" id="PS51204">
    <property type="entry name" value="HSA"/>
    <property type="match status" value="1"/>
</dbReference>
<dbReference type="PANTHER" id="PTHR10799">
    <property type="entry name" value="SNF2/RAD54 HELICASE FAMILY"/>
    <property type="match status" value="1"/>
</dbReference>
<evidence type="ECO:0000313" key="3">
    <source>
        <dbReference type="EMBL" id="CAK9146727.1"/>
    </source>
</evidence>